<dbReference type="PANTHER" id="PTHR31297">
    <property type="entry name" value="GLUCAN ENDO-1,6-BETA-GLUCOSIDASE B"/>
    <property type="match status" value="1"/>
</dbReference>
<dbReference type="PANTHER" id="PTHR31297:SF1">
    <property type="entry name" value="GLUCAN 1,3-BETA-GLUCOSIDASE I_II-RELATED"/>
    <property type="match status" value="1"/>
</dbReference>
<dbReference type="Proteomes" id="UP000002059">
    <property type="component" value="Partially assembled WGS sequence"/>
</dbReference>
<accession>C1H4T0</accession>
<dbReference type="SUPFAM" id="SSF51445">
    <property type="entry name" value="(Trans)glycosidases"/>
    <property type="match status" value="1"/>
</dbReference>
<evidence type="ECO:0000256" key="6">
    <source>
        <dbReference type="ARBA" id="ARBA00022801"/>
    </source>
</evidence>
<dbReference type="HOGENOM" id="CLU_004624_0_1_1"/>
<dbReference type="InterPro" id="IPR050386">
    <property type="entry name" value="Glycosyl_hydrolase_5"/>
</dbReference>
<feature type="signal peptide" evidence="13">
    <location>
        <begin position="1"/>
        <end position="23"/>
    </location>
</feature>
<keyword evidence="7 11" id="KW-0326">Glycosidase</keyword>
<gene>
    <name evidence="15" type="ORF">PAAG_05770</name>
</gene>
<dbReference type="OMA" id="GWDMQDL"/>
<dbReference type="InterPro" id="IPR001547">
    <property type="entry name" value="Glyco_hydro_5"/>
</dbReference>
<comment type="similarity">
    <text evidence="2 11">Belongs to the glycosyl hydrolase 5 (cellulase A) family.</text>
</comment>
<evidence type="ECO:0000313" key="15">
    <source>
        <dbReference type="EMBL" id="EEH34724.1"/>
    </source>
</evidence>
<evidence type="ECO:0000256" key="13">
    <source>
        <dbReference type="SAM" id="SignalP"/>
    </source>
</evidence>
<dbReference type="GO" id="GO:0005576">
    <property type="term" value="C:extracellular region"/>
    <property type="evidence" value="ECO:0007669"/>
    <property type="project" value="UniProtKB-SubCell"/>
</dbReference>
<evidence type="ECO:0000256" key="1">
    <source>
        <dbReference type="ARBA" id="ARBA00004613"/>
    </source>
</evidence>
<dbReference type="KEGG" id="pbl:PAAG_05770"/>
<dbReference type="Pfam" id="PF00150">
    <property type="entry name" value="Cellulase"/>
    <property type="match status" value="1"/>
</dbReference>
<reference evidence="15 16" key="1">
    <citation type="journal article" date="2011" name="PLoS Genet.">
        <title>Comparative genomic analysis of human fungal pathogens causing paracoccidioidomycosis.</title>
        <authorList>
            <person name="Desjardins C.A."/>
            <person name="Champion M.D."/>
            <person name="Holder J.W."/>
            <person name="Muszewska A."/>
            <person name="Goldberg J."/>
            <person name="Bailao A.M."/>
            <person name="Brigido M.M."/>
            <person name="Ferreira M.E."/>
            <person name="Garcia A.M."/>
            <person name="Grynberg M."/>
            <person name="Gujja S."/>
            <person name="Heiman D.I."/>
            <person name="Henn M.R."/>
            <person name="Kodira C.D."/>
            <person name="Leon-Narvaez H."/>
            <person name="Longo L.V."/>
            <person name="Ma L.J."/>
            <person name="Malavazi I."/>
            <person name="Matsuo A.L."/>
            <person name="Morais F.V."/>
            <person name="Pereira M."/>
            <person name="Rodriguez-Brito S."/>
            <person name="Sakthikumar S."/>
            <person name="Salem-Izacc S.M."/>
            <person name="Sykes S.M."/>
            <person name="Teixeira M.M."/>
            <person name="Vallejo M.C."/>
            <person name="Walter M.E."/>
            <person name="Yandava C."/>
            <person name="Young S."/>
            <person name="Zeng Q."/>
            <person name="Zucker J."/>
            <person name="Felipe M.S."/>
            <person name="Goldman G.H."/>
            <person name="Haas B.J."/>
            <person name="McEwen J.G."/>
            <person name="Nino-Vega G."/>
            <person name="Puccia R."/>
            <person name="San-Blas G."/>
            <person name="Soares C.M."/>
            <person name="Birren B.W."/>
            <person name="Cuomo C.A."/>
        </authorList>
    </citation>
    <scope>NUCLEOTIDE SEQUENCE [LARGE SCALE GENOMIC DNA]</scope>
    <source>
        <strain evidence="16">ATCC MYA-826 / Pb01</strain>
    </source>
</reference>
<dbReference type="eggNOG" id="ENOG502QPYU">
    <property type="taxonomic scope" value="Eukaryota"/>
</dbReference>
<evidence type="ECO:0000256" key="12">
    <source>
        <dbReference type="SAM" id="MobiDB-lite"/>
    </source>
</evidence>
<dbReference type="STRING" id="502779.C1H4T0"/>
<dbReference type="AlphaFoldDB" id="C1H4T0"/>
<dbReference type="VEuPathDB" id="FungiDB:PAAG_05770"/>
<feature type="region of interest" description="Disordered" evidence="12">
    <location>
        <begin position="331"/>
        <end position="358"/>
    </location>
</feature>
<evidence type="ECO:0000256" key="3">
    <source>
        <dbReference type="ARBA" id="ARBA00011245"/>
    </source>
</evidence>
<evidence type="ECO:0000256" key="4">
    <source>
        <dbReference type="ARBA" id="ARBA00022525"/>
    </source>
</evidence>
<sequence>MNLSSLNLALASCVLAWVSLASASSHVTSHIVPRQAKSAIYGVNLGGWLLLEPWITPSVFEAGGSSAVDEYTLSKNLGSNAKTRLSKHWSTFITADDFKQIAAAGLTHVRIPIGYWAVSPIKGEPYVQGQVEYLDKALVWAKNSNLKVVIDLHGAPGSQNGFDNSGRRGPINWQKGDTVKQTLAAIRALANRYAKRTDVVNSIELVNEPFVPGGVQLDPLRKFYKDGYAIVRGVDSTVGVAISDGFQPPRSWNGFMAPKDFKNVHLDTHHYQVFDDAFKTFTIDQHVKLACSLPKDRLSGVDKPLIVGEWSGAMTDCAKYLNGRGRGARFDNSYPSGKPSGACGARSTGSSSKLSAQQKKDTRRYIEAQLDAFKVGAGWFFWTWKTEGAPGWDMRDLLKQELFPQPFSARKYGGCK</sequence>
<name>C1H4T0_PARBA</name>
<dbReference type="GO" id="GO:0009986">
    <property type="term" value="C:cell surface"/>
    <property type="evidence" value="ECO:0007669"/>
    <property type="project" value="TreeGrafter"/>
</dbReference>
<organism evidence="15 16">
    <name type="scientific">Paracoccidioides lutzii (strain ATCC MYA-826 / Pb01)</name>
    <name type="common">Paracoccidioides brasiliensis</name>
    <dbReference type="NCBI Taxonomy" id="502779"/>
    <lineage>
        <taxon>Eukaryota</taxon>
        <taxon>Fungi</taxon>
        <taxon>Dikarya</taxon>
        <taxon>Ascomycota</taxon>
        <taxon>Pezizomycotina</taxon>
        <taxon>Eurotiomycetes</taxon>
        <taxon>Eurotiomycetidae</taxon>
        <taxon>Onygenales</taxon>
        <taxon>Ajellomycetaceae</taxon>
        <taxon>Paracoccidioides</taxon>
    </lineage>
</organism>
<dbReference type="EC" id="3.2.1.58" evidence="10"/>
<evidence type="ECO:0000256" key="7">
    <source>
        <dbReference type="ARBA" id="ARBA00023295"/>
    </source>
</evidence>
<comment type="catalytic activity">
    <reaction evidence="9">
        <text>Successive hydrolysis of beta-D-glucose units from the non-reducing ends of (1-&gt;3)-beta-D-glucans, releasing alpha-glucose.</text>
        <dbReference type="EC" id="3.2.1.58"/>
    </reaction>
</comment>
<feature type="domain" description="Glycoside hydrolase family 5" evidence="14">
    <location>
        <begin position="84"/>
        <end position="315"/>
    </location>
</feature>
<dbReference type="Gene3D" id="3.20.20.80">
    <property type="entry name" value="Glycosidases"/>
    <property type="match status" value="1"/>
</dbReference>
<keyword evidence="5 13" id="KW-0732">Signal</keyword>
<dbReference type="GeneID" id="9095521"/>
<dbReference type="FunFam" id="3.20.20.80:FF:000033">
    <property type="entry name" value="Glucan 1,3-beta-glucosidase A"/>
    <property type="match status" value="1"/>
</dbReference>
<dbReference type="OrthoDB" id="62120at2759"/>
<comment type="subcellular location">
    <subcellularLocation>
        <location evidence="1">Secreted</location>
    </subcellularLocation>
</comment>
<evidence type="ECO:0000256" key="10">
    <source>
        <dbReference type="ARBA" id="ARBA00038929"/>
    </source>
</evidence>
<evidence type="ECO:0000256" key="11">
    <source>
        <dbReference type="RuleBase" id="RU361153"/>
    </source>
</evidence>
<evidence type="ECO:0000256" key="5">
    <source>
        <dbReference type="ARBA" id="ARBA00022729"/>
    </source>
</evidence>
<comment type="subunit">
    <text evidence="3">Monomer.</text>
</comment>
<dbReference type="GO" id="GO:0004338">
    <property type="term" value="F:glucan exo-1,3-beta-glucosidase activity"/>
    <property type="evidence" value="ECO:0007669"/>
    <property type="project" value="UniProtKB-EC"/>
</dbReference>
<dbReference type="EMBL" id="KN294006">
    <property type="protein sequence ID" value="EEH34724.1"/>
    <property type="molecule type" value="Genomic_DNA"/>
</dbReference>
<dbReference type="InterPro" id="IPR017853">
    <property type="entry name" value="GH"/>
</dbReference>
<proteinExistence type="inferred from homology"/>
<evidence type="ECO:0000256" key="2">
    <source>
        <dbReference type="ARBA" id="ARBA00005641"/>
    </source>
</evidence>
<evidence type="ECO:0000313" key="16">
    <source>
        <dbReference type="Proteomes" id="UP000002059"/>
    </source>
</evidence>
<keyword evidence="4" id="KW-0964">Secreted</keyword>
<evidence type="ECO:0000256" key="8">
    <source>
        <dbReference type="ARBA" id="ARBA00023316"/>
    </source>
</evidence>
<evidence type="ECO:0000259" key="14">
    <source>
        <dbReference type="Pfam" id="PF00150"/>
    </source>
</evidence>
<protein>
    <recommendedName>
        <fullName evidence="10">glucan 1,3-beta-glucosidase</fullName>
        <ecNumber evidence="10">3.2.1.58</ecNumber>
    </recommendedName>
</protein>
<keyword evidence="6 11" id="KW-0378">Hydrolase</keyword>
<feature type="chain" id="PRO_5002908731" description="glucan 1,3-beta-glucosidase" evidence="13">
    <location>
        <begin position="24"/>
        <end position="416"/>
    </location>
</feature>
<dbReference type="GO" id="GO:0071555">
    <property type="term" value="P:cell wall organization"/>
    <property type="evidence" value="ECO:0007669"/>
    <property type="project" value="UniProtKB-KW"/>
</dbReference>
<evidence type="ECO:0000256" key="9">
    <source>
        <dbReference type="ARBA" id="ARBA00036824"/>
    </source>
</evidence>
<dbReference type="GO" id="GO:0009251">
    <property type="term" value="P:glucan catabolic process"/>
    <property type="evidence" value="ECO:0007669"/>
    <property type="project" value="TreeGrafter"/>
</dbReference>
<keyword evidence="8" id="KW-0961">Cell wall biogenesis/degradation</keyword>
<dbReference type="RefSeq" id="XP_002792488.1">
    <property type="nucleotide sequence ID" value="XM_002792442.2"/>
</dbReference>
<keyword evidence="16" id="KW-1185">Reference proteome</keyword>
<feature type="compositionally biased region" description="Polar residues" evidence="12">
    <location>
        <begin position="347"/>
        <end position="357"/>
    </location>
</feature>